<accession>A0ABV6GV11</accession>
<feature type="transmembrane region" description="Helical" evidence="5">
    <location>
        <begin position="71"/>
        <end position="95"/>
    </location>
</feature>
<comment type="subcellular location">
    <subcellularLocation>
        <location evidence="1">Membrane</location>
        <topology evidence="1">Multi-pass membrane protein</topology>
    </subcellularLocation>
</comment>
<organism evidence="7 8">
    <name type="scientific">Geobacillus jurassicus</name>
    <dbReference type="NCBI Taxonomy" id="235932"/>
    <lineage>
        <taxon>Bacteria</taxon>
        <taxon>Bacillati</taxon>
        <taxon>Bacillota</taxon>
        <taxon>Bacilli</taxon>
        <taxon>Bacillales</taxon>
        <taxon>Anoxybacillaceae</taxon>
        <taxon>Geobacillus</taxon>
    </lineage>
</organism>
<comment type="caution">
    <text evidence="7">The sequence shown here is derived from an EMBL/GenBank/DDBJ whole genome shotgun (WGS) entry which is preliminary data.</text>
</comment>
<dbReference type="RefSeq" id="WP_066229902.1">
    <property type="nucleotide sequence ID" value="NZ_JBHLVN010000071.1"/>
</dbReference>
<reference evidence="7 8" key="1">
    <citation type="submission" date="2024-09" db="EMBL/GenBank/DDBJ databases">
        <authorList>
            <person name="Sun Q."/>
            <person name="Mori K."/>
        </authorList>
    </citation>
    <scope>NUCLEOTIDE SEQUENCE [LARGE SCALE GENOMIC DNA]</scope>
    <source>
        <strain evidence="7 8">CCM 7224</strain>
    </source>
</reference>
<keyword evidence="2 5" id="KW-0812">Transmembrane</keyword>
<proteinExistence type="predicted"/>
<feature type="transmembrane region" description="Helical" evidence="5">
    <location>
        <begin position="139"/>
        <end position="160"/>
    </location>
</feature>
<dbReference type="Proteomes" id="UP001589785">
    <property type="component" value="Unassembled WGS sequence"/>
</dbReference>
<keyword evidence="3 5" id="KW-1133">Transmembrane helix</keyword>
<feature type="transmembrane region" description="Helical" evidence="5">
    <location>
        <begin position="6"/>
        <end position="25"/>
    </location>
</feature>
<dbReference type="InterPro" id="IPR009908">
    <property type="entry name" value="Methylamine_util_MauE"/>
</dbReference>
<evidence type="ECO:0000256" key="4">
    <source>
        <dbReference type="ARBA" id="ARBA00023136"/>
    </source>
</evidence>
<sequence length="181" mass="21110">MNFNNSIFTLLLIFLILIFLSSTISKIMHKERYDVTIRNYGIKHPLLVKFVYLFIVLSEGFITFSLALSGVNFYCLLTISLLLSIFSIFIVINLFKGNQNFSCGCGGVLENERLSYWMVLRNAVIILIAFILFKSKYSMNYLTVQTLLSFIIVSVFLIYVQVLKELKKINEIMHFIFKYIY</sequence>
<evidence type="ECO:0000313" key="7">
    <source>
        <dbReference type="EMBL" id="MFC0298321.1"/>
    </source>
</evidence>
<dbReference type="EMBL" id="JBHLVN010000071">
    <property type="protein sequence ID" value="MFC0298321.1"/>
    <property type="molecule type" value="Genomic_DNA"/>
</dbReference>
<keyword evidence="8" id="KW-1185">Reference proteome</keyword>
<feature type="transmembrane region" description="Helical" evidence="5">
    <location>
        <begin position="116"/>
        <end position="133"/>
    </location>
</feature>
<evidence type="ECO:0000259" key="6">
    <source>
        <dbReference type="Pfam" id="PF07291"/>
    </source>
</evidence>
<gene>
    <name evidence="7" type="ORF">ACFFHQ_12965</name>
</gene>
<evidence type="ECO:0000256" key="2">
    <source>
        <dbReference type="ARBA" id="ARBA00022692"/>
    </source>
</evidence>
<evidence type="ECO:0000256" key="5">
    <source>
        <dbReference type="SAM" id="Phobius"/>
    </source>
</evidence>
<name>A0ABV6GV11_9BACL</name>
<evidence type="ECO:0000256" key="3">
    <source>
        <dbReference type="ARBA" id="ARBA00022989"/>
    </source>
</evidence>
<feature type="domain" description="Methylamine utilisation protein MauE" evidence="6">
    <location>
        <begin position="7"/>
        <end position="133"/>
    </location>
</feature>
<evidence type="ECO:0000313" key="8">
    <source>
        <dbReference type="Proteomes" id="UP001589785"/>
    </source>
</evidence>
<dbReference type="Pfam" id="PF07291">
    <property type="entry name" value="MauE"/>
    <property type="match status" value="1"/>
</dbReference>
<feature type="transmembrane region" description="Helical" evidence="5">
    <location>
        <begin position="46"/>
        <end position="65"/>
    </location>
</feature>
<protein>
    <submittedName>
        <fullName evidence="7">MauE/DoxX family redox-associated membrane protein</fullName>
    </submittedName>
</protein>
<keyword evidence="4 5" id="KW-0472">Membrane</keyword>
<evidence type="ECO:0000256" key="1">
    <source>
        <dbReference type="ARBA" id="ARBA00004141"/>
    </source>
</evidence>